<dbReference type="Pfam" id="PF25295">
    <property type="entry name" value="TPR_IFT122"/>
    <property type="match status" value="1"/>
</dbReference>
<organism evidence="13">
    <name type="scientific">Naegleria gruberi</name>
    <name type="common">Amoeba</name>
    <dbReference type="NCBI Taxonomy" id="5762"/>
    <lineage>
        <taxon>Eukaryota</taxon>
        <taxon>Discoba</taxon>
        <taxon>Heterolobosea</taxon>
        <taxon>Tetramitia</taxon>
        <taxon>Eutetramitia</taxon>
        <taxon>Vahlkampfiidae</taxon>
        <taxon>Naegleria</taxon>
    </lineage>
</organism>
<dbReference type="Pfam" id="PF23381">
    <property type="entry name" value="Beta-prop_IFT122_1st"/>
    <property type="match status" value="2"/>
</dbReference>
<dbReference type="Pfam" id="PF25144">
    <property type="entry name" value="Zn_ribbon_IFT122"/>
    <property type="match status" value="1"/>
</dbReference>
<dbReference type="InterPro" id="IPR056153">
    <property type="entry name" value="Beta-prop_IFT122_1st"/>
</dbReference>
<dbReference type="OrthoDB" id="10255582at2759"/>
<evidence type="ECO:0000256" key="2">
    <source>
        <dbReference type="ARBA" id="ARBA00019442"/>
    </source>
</evidence>
<dbReference type="PROSITE" id="PS50082">
    <property type="entry name" value="WD_REPEATS_2"/>
    <property type="match status" value="1"/>
</dbReference>
<dbReference type="Gene3D" id="1.25.40.470">
    <property type="match status" value="2"/>
</dbReference>
<dbReference type="GO" id="GO:0061512">
    <property type="term" value="P:protein localization to cilium"/>
    <property type="evidence" value="ECO:0007669"/>
    <property type="project" value="TreeGrafter"/>
</dbReference>
<dbReference type="Proteomes" id="UP000006671">
    <property type="component" value="Unassembled WGS sequence"/>
</dbReference>
<feature type="domain" description="IFT122 second beta-propeller" evidence="8">
    <location>
        <begin position="299"/>
        <end position="561"/>
    </location>
</feature>
<evidence type="ECO:0000256" key="7">
    <source>
        <dbReference type="PROSITE-ProRule" id="PRU00221"/>
    </source>
</evidence>
<dbReference type="PROSITE" id="PS50294">
    <property type="entry name" value="WD_REPEATS_REGION"/>
    <property type="match status" value="1"/>
</dbReference>
<dbReference type="GO" id="GO:0030991">
    <property type="term" value="C:intraciliary transport particle A"/>
    <property type="evidence" value="ECO:0007669"/>
    <property type="project" value="TreeGrafter"/>
</dbReference>
<dbReference type="KEGG" id="ngr:NAEGRDRAFT_71180"/>
<dbReference type="AlphaFoldDB" id="D2VQC8"/>
<dbReference type="OMA" id="GDSFDTW"/>
<dbReference type="PANTHER" id="PTHR12764:SF4">
    <property type="entry name" value="INTRAFLAGELLAR TRANSPORT PROTEIN 122 HOMOLOG"/>
    <property type="match status" value="1"/>
</dbReference>
<dbReference type="RefSeq" id="XP_002673668.1">
    <property type="nucleotide sequence ID" value="XM_002673622.1"/>
</dbReference>
<keyword evidence="6" id="KW-0966">Cell projection</keyword>
<keyword evidence="13" id="KW-1185">Reference proteome</keyword>
<evidence type="ECO:0000256" key="3">
    <source>
        <dbReference type="ARBA" id="ARBA00022574"/>
    </source>
</evidence>
<dbReference type="STRING" id="5762.D2VQC8"/>
<evidence type="ECO:0000256" key="1">
    <source>
        <dbReference type="ARBA" id="ARBA00004138"/>
    </source>
</evidence>
<dbReference type="InterPro" id="IPR039857">
    <property type="entry name" value="Ift122/121"/>
</dbReference>
<accession>D2VQC8</accession>
<gene>
    <name evidence="12" type="ORF">NAEGRDRAFT_71180</name>
</gene>
<dbReference type="SMART" id="SM00320">
    <property type="entry name" value="WD40"/>
    <property type="match status" value="8"/>
</dbReference>
<dbReference type="GeneID" id="8855865"/>
<dbReference type="EMBL" id="GG738889">
    <property type="protein sequence ID" value="EFC40924.1"/>
    <property type="molecule type" value="Genomic_DNA"/>
</dbReference>
<protein>
    <recommendedName>
        <fullName evidence="2">Intraflagellar transport protein 122 homolog</fullName>
    </recommendedName>
</protein>
<dbReference type="InterPro" id="IPR056838">
    <property type="entry name" value="Zn_ribbon_IFT122"/>
</dbReference>
<sequence length="1197" mass="137548">MKTSTLWGDSYTDKSGAPTAVYAVCYSPDGTVLVCASYRHVLMYNSTTGEFIKQCRGHTDNVYCLSFVKDGKTFASGGADNSVILWTHLGEPKLKFTHNDSIQCLEFNPTTNQLLSCACTDFGLWSQDEKEVKKVKVNSKILCCSWTSDGQHMALGFFDGSVRIYNREGKELVSFARSDPIWTISFNPSRDEQYDILAVGCWDQTISFYHLSGKQIIKDQKLGFDPCTVSYFSNGEYLCIGGTSGEVSLWNKDGVQLVPVSKHQGWIWSVAQKPNQNFVAIGTNNGLLQVQKLDFITVHSLYGNLYAFRDSMTDVVVQDLVNDKKVTIRCKDYVKKIAIYKDRMAIQMKNKIHVIELTQNKNENEGEEGDEELQYRLVEKIVKDIECNMLVVTYGNLIFCHEKELHLYDFKGNLQRVWDLEAPIKYIKVIGGPPFKEAILVGLANGSILKIFVDNPFPVQLLKHDYSIKSLDLNMSRRRLALVDQNNDLMVYDLKDKKYVYQEKNAEGVAWNSEHENMLCYSGSGILNIKTENFPVNSHKLQGLVVGFIGSKVFCLHQVSMSTVDVPQSATLYRYIEKADFTEGYKIACLGVTETDWRFLGVQALLGVNLDIARKCFNRIEDTKFISLIDKYEKLIKQNQFNRDLFVAEIHAYQGKFDEASKMFVKGGRADMAMDMLCDLRKWKEAKDLAITYDNINLTDMILRQARTAEEDTDHRSAAELYAAAGNYEKAIQIMGDNKWFDMLQETCRNLNSNETKGVAMCAEYFRKNKMYDAAKEAYQKIGDFPSLIKLFVSAQKWEQAFEILEKNPEFSAEVYLPYAENLAIEDKFDEAQVAFRKANKPEKAMKIIEELAQNAIEENRFKDASYYLWKVANELMHTTKNESQITESVWQEIKKFEKYYQLSQIYFAYDIVHKFSELPFNSCDTRHLFNACLFLYNNLDVSNLPKSISRITVTVTMAKLGLSLENYKLAREVYQNIQHLRLPKPIMDEIELSSISIHSKPMRNNEECIPICFRCSASNPFLNEKGVDCCVNCSHTFQRSPLSYHILPLVEFELEEGIEEEEAIKLINQTPPSMQGKKGGDKWREQKSSANVQSLRLDQDSEEPYEDMTLTDLFSKALLNIDGKIVKVNREMLKSFRREDVFIVDWKNPLIKRHFFKCIIPNFPIVQCNHCNLFFQQEDFEFEMLKNNGKCPFCQN</sequence>
<feature type="domain" description="IFT122 first beta-propeller" evidence="9">
    <location>
        <begin position="17"/>
        <end position="190"/>
    </location>
</feature>
<dbReference type="InterPro" id="IPR015943">
    <property type="entry name" value="WD40/YVTN_repeat-like_dom_sf"/>
</dbReference>
<reference evidence="12 13" key="1">
    <citation type="journal article" date="2010" name="Cell">
        <title>The genome of Naegleria gruberi illuminates early eukaryotic versatility.</title>
        <authorList>
            <person name="Fritz-Laylin L.K."/>
            <person name="Prochnik S.E."/>
            <person name="Ginger M.L."/>
            <person name="Dacks J.B."/>
            <person name="Carpenter M.L."/>
            <person name="Field M.C."/>
            <person name="Kuo A."/>
            <person name="Paredez A."/>
            <person name="Chapman J."/>
            <person name="Pham J."/>
            <person name="Shu S."/>
            <person name="Neupane R."/>
            <person name="Cipriano M."/>
            <person name="Mancuso J."/>
            <person name="Tu H."/>
            <person name="Salamov A."/>
            <person name="Lindquist E."/>
            <person name="Shapiro H."/>
            <person name="Lucas S."/>
            <person name="Grigoriev I.V."/>
            <person name="Cande W.Z."/>
            <person name="Fulton C."/>
            <person name="Rokhsar D.S."/>
            <person name="Dawson S.C."/>
        </authorList>
    </citation>
    <scope>NUCLEOTIDE SEQUENCE [LARGE SCALE GENOMIC DNA]</scope>
    <source>
        <strain evidence="12 13">NEG-M</strain>
    </source>
</reference>
<dbReference type="GO" id="GO:1905515">
    <property type="term" value="P:non-motile cilium assembly"/>
    <property type="evidence" value="ECO:0007669"/>
    <property type="project" value="TreeGrafter"/>
</dbReference>
<proteinExistence type="predicted"/>
<evidence type="ECO:0000313" key="13">
    <source>
        <dbReference type="Proteomes" id="UP000006671"/>
    </source>
</evidence>
<evidence type="ECO:0000259" key="11">
    <source>
        <dbReference type="Pfam" id="PF25295"/>
    </source>
</evidence>
<evidence type="ECO:0000256" key="5">
    <source>
        <dbReference type="ARBA" id="ARBA00023069"/>
    </source>
</evidence>
<evidence type="ECO:0000259" key="10">
    <source>
        <dbReference type="Pfam" id="PF25144"/>
    </source>
</evidence>
<dbReference type="SUPFAM" id="SSF50978">
    <property type="entry name" value="WD40 repeat-like"/>
    <property type="match status" value="2"/>
</dbReference>
<dbReference type="GO" id="GO:0035721">
    <property type="term" value="P:intraciliary retrograde transport"/>
    <property type="evidence" value="ECO:0007669"/>
    <property type="project" value="TreeGrafter"/>
</dbReference>
<keyword evidence="5" id="KW-0969">Cilium</keyword>
<dbReference type="InterPro" id="IPR036322">
    <property type="entry name" value="WD40_repeat_dom_sf"/>
</dbReference>
<evidence type="ECO:0000259" key="8">
    <source>
        <dbReference type="Pfam" id="PF23377"/>
    </source>
</evidence>
<dbReference type="InterPro" id="IPR056152">
    <property type="entry name" value="Beta-prop_IFT122_2nd"/>
</dbReference>
<comment type="subcellular location">
    <subcellularLocation>
        <location evidence="1">Cell projection</location>
        <location evidence="1">Cilium</location>
    </subcellularLocation>
</comment>
<dbReference type="PANTHER" id="PTHR12764">
    <property type="entry name" value="WD REPEAT DOMAIN-RELATED"/>
    <property type="match status" value="1"/>
</dbReference>
<feature type="domain" description="Intraflagellar transport protein 122 homolog TPR" evidence="11">
    <location>
        <begin position="568"/>
        <end position="952"/>
    </location>
</feature>
<feature type="domain" description="IFT122 first beta-propeller" evidence="9">
    <location>
        <begin position="191"/>
        <end position="290"/>
    </location>
</feature>
<dbReference type="InterPro" id="IPR057411">
    <property type="entry name" value="TPR_IFT122"/>
</dbReference>
<feature type="repeat" description="WD" evidence="7">
    <location>
        <begin position="55"/>
        <end position="86"/>
    </location>
</feature>
<evidence type="ECO:0000256" key="4">
    <source>
        <dbReference type="ARBA" id="ARBA00022737"/>
    </source>
</evidence>
<dbReference type="VEuPathDB" id="AmoebaDB:NAEGRDRAFT_71180"/>
<dbReference type="Pfam" id="PF23377">
    <property type="entry name" value="Beta-prop_IFT122_2nd"/>
    <property type="match status" value="1"/>
</dbReference>
<evidence type="ECO:0000313" key="12">
    <source>
        <dbReference type="EMBL" id="EFC40924.1"/>
    </source>
</evidence>
<evidence type="ECO:0000256" key="6">
    <source>
        <dbReference type="ARBA" id="ARBA00023273"/>
    </source>
</evidence>
<dbReference type="InParanoid" id="D2VQC8"/>
<keyword evidence="4" id="KW-0677">Repeat</keyword>
<dbReference type="eggNOG" id="KOG1538">
    <property type="taxonomic scope" value="Eukaryota"/>
</dbReference>
<keyword evidence="3 7" id="KW-0853">WD repeat</keyword>
<evidence type="ECO:0000259" key="9">
    <source>
        <dbReference type="Pfam" id="PF23381"/>
    </source>
</evidence>
<dbReference type="InterPro" id="IPR001680">
    <property type="entry name" value="WD40_rpt"/>
</dbReference>
<dbReference type="Gene3D" id="2.130.10.10">
    <property type="entry name" value="YVTN repeat-like/Quinoprotein amine dehydrogenase"/>
    <property type="match status" value="2"/>
</dbReference>
<name>D2VQC8_NAEGR</name>
<feature type="domain" description="IFT122 zinc ribbon" evidence="10">
    <location>
        <begin position="1006"/>
        <end position="1051"/>
    </location>
</feature>
<dbReference type="GO" id="GO:0097730">
    <property type="term" value="C:non-motile cilium"/>
    <property type="evidence" value="ECO:0007669"/>
    <property type="project" value="TreeGrafter"/>
</dbReference>